<feature type="domain" description="Transglycosylase SLT" evidence="2">
    <location>
        <begin position="516"/>
        <end position="615"/>
    </location>
</feature>
<dbReference type="PANTHER" id="PTHR37423:SF2">
    <property type="entry name" value="MEMBRANE-BOUND LYTIC MUREIN TRANSGLYCOSYLASE C"/>
    <property type="match status" value="1"/>
</dbReference>
<dbReference type="PANTHER" id="PTHR37423">
    <property type="entry name" value="SOLUBLE LYTIC MUREIN TRANSGLYCOSYLASE-RELATED"/>
    <property type="match status" value="1"/>
</dbReference>
<dbReference type="Pfam" id="PF01464">
    <property type="entry name" value="SLT"/>
    <property type="match status" value="1"/>
</dbReference>
<gene>
    <name evidence="3" type="ORF">KOF26_06095</name>
</gene>
<comment type="caution">
    <text evidence="3">The sequence shown here is derived from an EMBL/GenBank/DDBJ whole genome shotgun (WGS) entry which is preliminary data.</text>
</comment>
<evidence type="ECO:0000259" key="2">
    <source>
        <dbReference type="Pfam" id="PF01464"/>
    </source>
</evidence>
<feature type="chain" id="PRO_5045167841" evidence="1">
    <location>
        <begin position="22"/>
        <end position="676"/>
    </location>
</feature>
<dbReference type="EMBL" id="JAHKRT010000003">
    <property type="protein sequence ID" value="MBU3077436.1"/>
    <property type="molecule type" value="Genomic_DNA"/>
</dbReference>
<organism evidence="3 4">
    <name type="scientific">Sphingomonas quercus</name>
    <dbReference type="NCBI Taxonomy" id="2842451"/>
    <lineage>
        <taxon>Bacteria</taxon>
        <taxon>Pseudomonadati</taxon>
        <taxon>Pseudomonadota</taxon>
        <taxon>Alphaproteobacteria</taxon>
        <taxon>Sphingomonadales</taxon>
        <taxon>Sphingomonadaceae</taxon>
        <taxon>Sphingomonas</taxon>
    </lineage>
</organism>
<dbReference type="CDD" id="cd13401">
    <property type="entry name" value="Slt70-like"/>
    <property type="match status" value="1"/>
</dbReference>
<sequence>MSSMPKKLVLPAALIASVAAAATYQTDWPGASAPVVNGPSAPLALNAAPRAVVNDPAIGIAVGEWNRLRQSDALPFSDYAAFLIAHPGWPGETALRRAAEKAIRVDQEQPAQVIALFQRMPPLSGVGHARYADALMATGRAEEARGEARAAWTGGGLPAEEEARVQSRYGAAFTAEDQDKRMERLLWDRAAGAASRQLAFVSAARQPLYAARLAMQMRSPQADSLAEALRPAADRDPGFELDRAMWLRDTARSPEARAYLARSGVVYDGLPFDPEKWLEGMLTIARGAAADSQWSLAYGIAARLDAAFPAGTNVRERTAGERDDYTSLAWLGGYTAFKRLARPADAMGMFARYAAASRTPQSQSKGQYWAGRAAAAAGQQPEATSWLTQAASHYDQFYGQLASERLGKPLPLPSPPSVMAVTPTAQAAFDANELVRAVRWLGQNGRWQDQTQFVRAIAASLKDEGDHLLATRLAVELARPDLGVMVARAARLDGSTDYARSGFPEVKLPASLSYQWVMVHSIARQESQFDREAISVAGARGLMQLMTPTARQTASKAGIPFDAGRLTSDPAYNMALGSAYFAELLDRFGGNHVLAVAAYNAGPGNVAKFIRANGDPRDPGVDVVDWIEAIPFTETRGYVQRVLENAVVYDLMNPDKARMRVSANRLSAYLGKTSAG</sequence>
<name>A0ABS6BJ30_9SPHN</name>
<protein>
    <submittedName>
        <fullName evidence="3">Lytic transglycosylase domain-containing protein</fullName>
    </submittedName>
</protein>
<dbReference type="Proteomes" id="UP000776276">
    <property type="component" value="Unassembled WGS sequence"/>
</dbReference>
<proteinExistence type="predicted"/>
<evidence type="ECO:0000313" key="4">
    <source>
        <dbReference type="Proteomes" id="UP000776276"/>
    </source>
</evidence>
<accession>A0ABS6BJ30</accession>
<reference evidence="3 4" key="1">
    <citation type="submission" date="2021-06" db="EMBL/GenBank/DDBJ databases">
        <title>Sphingomonas sp. XMGL2, whole genome shotgun sequencing project.</title>
        <authorList>
            <person name="Zhao G."/>
            <person name="Shen L."/>
        </authorList>
    </citation>
    <scope>NUCLEOTIDE SEQUENCE [LARGE SCALE GENOMIC DNA]</scope>
    <source>
        <strain evidence="3 4">XMGL2</strain>
    </source>
</reference>
<keyword evidence="4" id="KW-1185">Reference proteome</keyword>
<dbReference type="RefSeq" id="WP_216321859.1">
    <property type="nucleotide sequence ID" value="NZ_JAHKRT010000003.1"/>
</dbReference>
<evidence type="ECO:0000313" key="3">
    <source>
        <dbReference type="EMBL" id="MBU3077436.1"/>
    </source>
</evidence>
<feature type="signal peptide" evidence="1">
    <location>
        <begin position="1"/>
        <end position="21"/>
    </location>
</feature>
<dbReference type="InterPro" id="IPR008258">
    <property type="entry name" value="Transglycosylase_SLT_dom_1"/>
</dbReference>
<keyword evidence="1" id="KW-0732">Signal</keyword>
<evidence type="ECO:0000256" key="1">
    <source>
        <dbReference type="SAM" id="SignalP"/>
    </source>
</evidence>